<dbReference type="NCBIfam" id="NF041949">
    <property type="entry name" value="THIVI_2564_fam"/>
    <property type="match status" value="1"/>
</dbReference>
<dbReference type="AlphaFoldDB" id="G9EPY8"/>
<proteinExistence type="predicted"/>
<sequence>MRLNDLIMAILMFILLLVVNEYIPLEGLINLLLNCFIIVLIVIYIMQFLGVIKSILPSPKLFK</sequence>
<evidence type="ECO:0000256" key="1">
    <source>
        <dbReference type="SAM" id="Phobius"/>
    </source>
</evidence>
<dbReference type="EMBL" id="JH413827">
    <property type="protein sequence ID" value="EHL30690.1"/>
    <property type="molecule type" value="Genomic_DNA"/>
</dbReference>
<reference evidence="2 3" key="1">
    <citation type="journal article" date="2011" name="BMC Genomics">
        <title>Insight into cross-talk between intra-amoebal pathogens.</title>
        <authorList>
            <person name="Gimenez G."/>
            <person name="Bertelli C."/>
            <person name="Moliner C."/>
            <person name="Robert C."/>
            <person name="Raoult D."/>
            <person name="Fournier P.E."/>
            <person name="Greub G."/>
        </authorList>
    </citation>
    <scope>NUCLEOTIDE SEQUENCE [LARGE SCALE GENOMIC DNA]</scope>
    <source>
        <strain evidence="2 3">LLAP12</strain>
    </source>
</reference>
<name>G9EPY8_9GAMM</name>
<keyword evidence="1" id="KW-1133">Transmembrane helix</keyword>
<feature type="transmembrane region" description="Helical" evidence="1">
    <location>
        <begin position="31"/>
        <end position="56"/>
    </location>
</feature>
<keyword evidence="3" id="KW-1185">Reference proteome</keyword>
<dbReference type="STRING" id="658187.LDG_7329"/>
<dbReference type="HOGENOM" id="CLU_166776_1_0_6"/>
<evidence type="ECO:0000313" key="2">
    <source>
        <dbReference type="EMBL" id="EHL30690.1"/>
    </source>
</evidence>
<protein>
    <submittedName>
        <fullName evidence="2">Uncharacterized protein</fullName>
    </submittedName>
</protein>
<dbReference type="InParanoid" id="G9EPY8"/>
<gene>
    <name evidence="2" type="ORF">LDG_7329</name>
</gene>
<keyword evidence="1" id="KW-0812">Transmembrane</keyword>
<keyword evidence="1" id="KW-0472">Membrane</keyword>
<dbReference type="RefSeq" id="WP_006871243.1">
    <property type="nucleotide sequence ID" value="NZ_JH413827.1"/>
</dbReference>
<dbReference type="InterPro" id="IPR049641">
    <property type="entry name" value="THIVI_2564-like"/>
</dbReference>
<organism evidence="2 3">
    <name type="scientific">Legionella drancourtii LLAP12</name>
    <dbReference type="NCBI Taxonomy" id="658187"/>
    <lineage>
        <taxon>Bacteria</taxon>
        <taxon>Pseudomonadati</taxon>
        <taxon>Pseudomonadota</taxon>
        <taxon>Gammaproteobacteria</taxon>
        <taxon>Legionellales</taxon>
        <taxon>Legionellaceae</taxon>
        <taxon>Legionella</taxon>
    </lineage>
</organism>
<evidence type="ECO:0000313" key="3">
    <source>
        <dbReference type="Proteomes" id="UP000002770"/>
    </source>
</evidence>
<dbReference type="Proteomes" id="UP000002770">
    <property type="component" value="Unassembled WGS sequence"/>
</dbReference>
<accession>G9EPY8</accession>
<feature type="transmembrane region" description="Helical" evidence="1">
    <location>
        <begin position="7"/>
        <end position="25"/>
    </location>
</feature>